<dbReference type="InterPro" id="IPR009057">
    <property type="entry name" value="Homeodomain-like_sf"/>
</dbReference>
<dbReference type="Pfam" id="PF00440">
    <property type="entry name" value="TetR_N"/>
    <property type="match status" value="1"/>
</dbReference>
<comment type="caution">
    <text evidence="6">The sequence shown here is derived from an EMBL/GenBank/DDBJ whole genome shotgun (WGS) entry which is preliminary data.</text>
</comment>
<evidence type="ECO:0000256" key="4">
    <source>
        <dbReference type="PROSITE-ProRule" id="PRU00335"/>
    </source>
</evidence>
<evidence type="ECO:0000256" key="2">
    <source>
        <dbReference type="ARBA" id="ARBA00023125"/>
    </source>
</evidence>
<dbReference type="PRINTS" id="PR00455">
    <property type="entry name" value="HTHTETR"/>
</dbReference>
<feature type="DNA-binding region" description="H-T-H motif" evidence="4">
    <location>
        <begin position="38"/>
        <end position="57"/>
    </location>
</feature>
<keyword evidence="7" id="KW-1185">Reference proteome</keyword>
<dbReference type="Gene3D" id="1.10.357.10">
    <property type="entry name" value="Tetracycline Repressor, domain 2"/>
    <property type="match status" value="1"/>
</dbReference>
<dbReference type="OrthoDB" id="9795011at2"/>
<accession>A0A3A4K1M0</accession>
<dbReference type="InterPro" id="IPR050109">
    <property type="entry name" value="HTH-type_TetR-like_transc_reg"/>
</dbReference>
<dbReference type="InterPro" id="IPR036271">
    <property type="entry name" value="Tet_transcr_reg_TetR-rel_C_sf"/>
</dbReference>
<evidence type="ECO:0000313" key="7">
    <source>
        <dbReference type="Proteomes" id="UP000266677"/>
    </source>
</evidence>
<protein>
    <submittedName>
        <fullName evidence="6">TetR/AcrR family transcriptional regulator</fullName>
    </submittedName>
</protein>
<dbReference type="InterPro" id="IPR049445">
    <property type="entry name" value="TetR_SbtR-like_C"/>
</dbReference>
<reference evidence="6 7" key="1">
    <citation type="submission" date="2018-09" db="EMBL/GenBank/DDBJ databases">
        <title>YIM PH21274 draft genome.</title>
        <authorList>
            <person name="Miao C."/>
        </authorList>
    </citation>
    <scope>NUCLEOTIDE SEQUENCE [LARGE SCALE GENOMIC DNA]</scope>
    <source>
        <strain evidence="6 7">YIM PH 21724</strain>
    </source>
</reference>
<evidence type="ECO:0000313" key="6">
    <source>
        <dbReference type="EMBL" id="RJO73640.1"/>
    </source>
</evidence>
<evidence type="ECO:0000256" key="1">
    <source>
        <dbReference type="ARBA" id="ARBA00023015"/>
    </source>
</evidence>
<gene>
    <name evidence="6" type="ORF">D5S18_20885</name>
</gene>
<dbReference type="GO" id="GO:0000976">
    <property type="term" value="F:transcription cis-regulatory region binding"/>
    <property type="evidence" value="ECO:0007669"/>
    <property type="project" value="TreeGrafter"/>
</dbReference>
<name>A0A3A4K1M0_9NOCA</name>
<feature type="domain" description="HTH tetR-type" evidence="5">
    <location>
        <begin position="15"/>
        <end position="75"/>
    </location>
</feature>
<dbReference type="PANTHER" id="PTHR30055:SF234">
    <property type="entry name" value="HTH-TYPE TRANSCRIPTIONAL REGULATOR BETI"/>
    <property type="match status" value="1"/>
</dbReference>
<dbReference type="RefSeq" id="WP_120042716.1">
    <property type="nucleotide sequence ID" value="NZ_QZFU01000023.1"/>
</dbReference>
<keyword evidence="1" id="KW-0805">Transcription regulation</keyword>
<dbReference type="EMBL" id="QZFU01000023">
    <property type="protein sequence ID" value="RJO73640.1"/>
    <property type="molecule type" value="Genomic_DNA"/>
</dbReference>
<dbReference type="PANTHER" id="PTHR30055">
    <property type="entry name" value="HTH-TYPE TRANSCRIPTIONAL REGULATOR RUTR"/>
    <property type="match status" value="1"/>
</dbReference>
<dbReference type="InterPro" id="IPR001647">
    <property type="entry name" value="HTH_TetR"/>
</dbReference>
<dbReference type="SUPFAM" id="SSF46689">
    <property type="entry name" value="Homeodomain-like"/>
    <property type="match status" value="1"/>
</dbReference>
<keyword evidence="2 4" id="KW-0238">DNA-binding</keyword>
<keyword evidence="3" id="KW-0804">Transcription</keyword>
<dbReference type="SUPFAM" id="SSF48498">
    <property type="entry name" value="Tetracyclin repressor-like, C-terminal domain"/>
    <property type="match status" value="1"/>
</dbReference>
<evidence type="ECO:0000259" key="5">
    <source>
        <dbReference type="PROSITE" id="PS50977"/>
    </source>
</evidence>
<dbReference type="GO" id="GO:0003700">
    <property type="term" value="F:DNA-binding transcription factor activity"/>
    <property type="evidence" value="ECO:0007669"/>
    <property type="project" value="TreeGrafter"/>
</dbReference>
<sequence length="188" mass="20750">MGTPAPDRPMRADARRNYGLILEAARDVFAERGPELGSLDEIARRAGVGPGTLYRHFPSRDVLIEAVYRSAIEGISARAYELLEQLPPGAALDQWMHEHVRWVIERRSLAVTLKSMIDHDSDTFMLCRTIMTDAAGAILRATQESGEVRADLEPRDLLRFGHGIGVACETMPAAADRLLAVALDGMRK</sequence>
<dbReference type="Proteomes" id="UP000266677">
    <property type="component" value="Unassembled WGS sequence"/>
</dbReference>
<dbReference type="AlphaFoldDB" id="A0A3A4K1M0"/>
<proteinExistence type="predicted"/>
<organism evidence="6 7">
    <name type="scientific">Nocardia panacis</name>
    <dbReference type="NCBI Taxonomy" id="2340916"/>
    <lineage>
        <taxon>Bacteria</taxon>
        <taxon>Bacillati</taxon>
        <taxon>Actinomycetota</taxon>
        <taxon>Actinomycetes</taxon>
        <taxon>Mycobacteriales</taxon>
        <taxon>Nocardiaceae</taxon>
        <taxon>Nocardia</taxon>
    </lineage>
</organism>
<dbReference type="PROSITE" id="PS50977">
    <property type="entry name" value="HTH_TETR_2"/>
    <property type="match status" value="1"/>
</dbReference>
<dbReference type="Pfam" id="PF21597">
    <property type="entry name" value="TetR_C_43"/>
    <property type="match status" value="1"/>
</dbReference>
<evidence type="ECO:0000256" key="3">
    <source>
        <dbReference type="ARBA" id="ARBA00023163"/>
    </source>
</evidence>